<dbReference type="PANTHER" id="PTHR44489:SF11">
    <property type="entry name" value="WD REPEAT DOMAIN 86"/>
    <property type="match status" value="1"/>
</dbReference>
<evidence type="ECO:0000256" key="1">
    <source>
        <dbReference type="ARBA" id="ARBA00022574"/>
    </source>
</evidence>
<dbReference type="PANTHER" id="PTHR44489">
    <property type="match status" value="1"/>
</dbReference>
<keyword evidence="5" id="KW-0862">Zinc</keyword>
<dbReference type="GO" id="GO:0008270">
    <property type="term" value="F:zinc ion binding"/>
    <property type="evidence" value="ECO:0007669"/>
    <property type="project" value="UniProtKB-KW"/>
</dbReference>
<evidence type="ECO:0000256" key="6">
    <source>
        <dbReference type="PROSITE-ProRule" id="PRU00175"/>
    </source>
</evidence>
<dbReference type="GO" id="GO:0004672">
    <property type="term" value="F:protein kinase activity"/>
    <property type="evidence" value="ECO:0007669"/>
    <property type="project" value="InterPro"/>
</dbReference>
<dbReference type="PRINTS" id="PR00320">
    <property type="entry name" value="GPROTEINBRPT"/>
</dbReference>
<dbReference type="InterPro" id="IPR027370">
    <property type="entry name" value="Znf-RING_euk"/>
</dbReference>
<evidence type="ECO:0000256" key="5">
    <source>
        <dbReference type="ARBA" id="ARBA00022833"/>
    </source>
</evidence>
<feature type="repeat" description="WD" evidence="7">
    <location>
        <begin position="515"/>
        <end position="554"/>
    </location>
</feature>
<evidence type="ECO:0000313" key="11">
    <source>
        <dbReference type="Proteomes" id="UP001054252"/>
    </source>
</evidence>
<dbReference type="Gene3D" id="2.130.10.10">
    <property type="entry name" value="YVTN repeat-like/Quinoprotein amine dehydrogenase"/>
    <property type="match status" value="2"/>
</dbReference>
<dbReference type="PROSITE" id="PS50089">
    <property type="entry name" value="ZF_RING_2"/>
    <property type="match status" value="1"/>
</dbReference>
<evidence type="ECO:0000256" key="7">
    <source>
        <dbReference type="PROSITE-ProRule" id="PRU00221"/>
    </source>
</evidence>
<dbReference type="InterPro" id="IPR015943">
    <property type="entry name" value="WD40/YVTN_repeat-like_dom_sf"/>
</dbReference>
<dbReference type="SMART" id="SM00184">
    <property type="entry name" value="RING"/>
    <property type="match status" value="1"/>
</dbReference>
<dbReference type="PROSITE" id="PS50294">
    <property type="entry name" value="WD_REPEATS_REGION"/>
    <property type="match status" value="1"/>
</dbReference>
<dbReference type="PROSITE" id="PS50011">
    <property type="entry name" value="PROTEIN_KINASE_DOM"/>
    <property type="match status" value="1"/>
</dbReference>
<dbReference type="SUPFAM" id="SSF56112">
    <property type="entry name" value="Protein kinase-like (PK-like)"/>
    <property type="match status" value="1"/>
</dbReference>
<dbReference type="SUPFAM" id="SSF50978">
    <property type="entry name" value="WD40 repeat-like"/>
    <property type="match status" value="1"/>
</dbReference>
<evidence type="ECO:0000313" key="10">
    <source>
        <dbReference type="EMBL" id="GKU87756.1"/>
    </source>
</evidence>
<proteinExistence type="predicted"/>
<dbReference type="InterPro" id="IPR001680">
    <property type="entry name" value="WD40_rpt"/>
</dbReference>
<dbReference type="Proteomes" id="UP001054252">
    <property type="component" value="Unassembled WGS sequence"/>
</dbReference>
<keyword evidence="2" id="KW-0479">Metal-binding</keyword>
<dbReference type="InterPro" id="IPR044715">
    <property type="entry name" value="WDR86-like"/>
</dbReference>
<feature type="domain" description="Protein kinase" evidence="8">
    <location>
        <begin position="98"/>
        <end position="433"/>
    </location>
</feature>
<keyword evidence="1 7" id="KW-0853">WD repeat</keyword>
<evidence type="ECO:0000259" key="8">
    <source>
        <dbReference type="PROSITE" id="PS50011"/>
    </source>
</evidence>
<dbReference type="InterPro" id="IPR013083">
    <property type="entry name" value="Znf_RING/FYVE/PHD"/>
</dbReference>
<gene>
    <name evidence="10" type="ORF">SLEP1_g2101</name>
</gene>
<feature type="domain" description="RING-type" evidence="9">
    <location>
        <begin position="9"/>
        <end position="54"/>
    </location>
</feature>
<dbReference type="InterPro" id="IPR011009">
    <property type="entry name" value="Kinase-like_dom_sf"/>
</dbReference>
<evidence type="ECO:0000259" key="9">
    <source>
        <dbReference type="PROSITE" id="PS50089"/>
    </source>
</evidence>
<dbReference type="PROSITE" id="PS50082">
    <property type="entry name" value="WD_REPEATS_2"/>
    <property type="match status" value="3"/>
</dbReference>
<feature type="repeat" description="WD" evidence="7">
    <location>
        <begin position="622"/>
        <end position="645"/>
    </location>
</feature>
<feature type="repeat" description="WD" evidence="7">
    <location>
        <begin position="646"/>
        <end position="685"/>
    </location>
</feature>
<dbReference type="GO" id="GO:0005524">
    <property type="term" value="F:ATP binding"/>
    <property type="evidence" value="ECO:0007669"/>
    <property type="project" value="InterPro"/>
</dbReference>
<dbReference type="CDD" id="cd16587">
    <property type="entry name" value="RING-HC_TRIM32_C-VII"/>
    <property type="match status" value="1"/>
</dbReference>
<evidence type="ECO:0000256" key="4">
    <source>
        <dbReference type="ARBA" id="ARBA00022771"/>
    </source>
</evidence>
<name>A0AAV5HQJ6_9ROSI</name>
<reference evidence="10 11" key="1">
    <citation type="journal article" date="2021" name="Commun. Biol.">
        <title>The genome of Shorea leprosula (Dipterocarpaceae) highlights the ecological relevance of drought in aseasonal tropical rainforests.</title>
        <authorList>
            <person name="Ng K.K.S."/>
            <person name="Kobayashi M.J."/>
            <person name="Fawcett J.A."/>
            <person name="Hatakeyama M."/>
            <person name="Paape T."/>
            <person name="Ng C.H."/>
            <person name="Ang C.C."/>
            <person name="Tnah L.H."/>
            <person name="Lee C.T."/>
            <person name="Nishiyama T."/>
            <person name="Sese J."/>
            <person name="O'Brien M.J."/>
            <person name="Copetti D."/>
            <person name="Mohd Noor M.I."/>
            <person name="Ong R.C."/>
            <person name="Putra M."/>
            <person name="Sireger I.Z."/>
            <person name="Indrioko S."/>
            <person name="Kosugi Y."/>
            <person name="Izuno A."/>
            <person name="Isagi Y."/>
            <person name="Lee S.L."/>
            <person name="Shimizu K.K."/>
        </authorList>
    </citation>
    <scope>NUCLEOTIDE SEQUENCE [LARGE SCALE GENOMIC DNA]</scope>
    <source>
        <strain evidence="10">214</strain>
    </source>
</reference>
<protein>
    <submittedName>
        <fullName evidence="10">Uncharacterized protein</fullName>
    </submittedName>
</protein>
<dbReference type="SMART" id="SM00220">
    <property type="entry name" value="S_TKc"/>
    <property type="match status" value="1"/>
</dbReference>
<dbReference type="InterPro" id="IPR036322">
    <property type="entry name" value="WD40_repeat_dom_sf"/>
</dbReference>
<evidence type="ECO:0000256" key="2">
    <source>
        <dbReference type="ARBA" id="ARBA00022723"/>
    </source>
</evidence>
<dbReference type="Pfam" id="PF13445">
    <property type="entry name" value="zf-RING_UBOX"/>
    <property type="match status" value="1"/>
</dbReference>
<dbReference type="SMART" id="SM00320">
    <property type="entry name" value="WD40"/>
    <property type="match status" value="7"/>
</dbReference>
<dbReference type="InterPro" id="IPR001841">
    <property type="entry name" value="Znf_RING"/>
</dbReference>
<sequence length="806" mass="89414">MELSELPECPVCLQPYDGEYTIPRVLTCGHTACESCLSNLPQKFPQAIRCPACTVVVKLPPQGPSLLPKNIDLLRLITASPLQNPPKPVDKRSNDLHVSFLPRLWSSDFYSIWKDYVLPEHTVETEKVSAFSVGSLLCGGDSVLKVALVVRVMDCLSGMGEEEREELSLVLRFYKKQNDRICRVLGLCGDFEDGFLYLVSERGKNSSSLDKLGDFKEADLFSFALIAMEVCETVSVLHKEGLIAGCIGFSCFQSDEFGHFHLDLTEVLKMGRTVRKVVLDMVSSSKKRISDEDIEALLTELSKRDVFVSPEVLFEVLRKEGYDTECSGLRYSVGYGSDVWLIGCILFRLLIGEQFGVQFVDYLHHVILKASEDNGLDCSGICMSLLEKESTLLSTKFGSEFATLPLILSKSLDIDPQKRPLATDIWKCIRELVSKSQFDTMVALDGTRCEKNGGQCLVVGELCRLPKERMETLEKDDQQGAESNGLGDCDHDDDAHGQSKLVDGLAEGNIKSKDLQGHLDCVTGLAVGGGFLLSSSFDKSVKVWSLQDYSHVHTFKGHEHKITAIVCVDEEKPFCITSDSGGGIFFWSITVPLGQEPSKKWYEQKDWRFSGIHAMAVSENGYLYTGSGDKSIKVWSLQDGTLSCTMTGHKSVVSTLTLSDGILYSGGWDGTIRLWSLGDHSLLTVLGENTPGSMTPVLALGADQHILVAAHENGSIKVWRDDIFWKSIQIHNNSIFAIDMDGQWLFTGSWDKTVNVQELVGDDFEMDARHVGSIPCHSTITSLLFWEGKLFVGFADRMIKVYYYGK</sequence>
<dbReference type="EMBL" id="BPVZ01000002">
    <property type="protein sequence ID" value="GKU87756.1"/>
    <property type="molecule type" value="Genomic_DNA"/>
</dbReference>
<organism evidence="10 11">
    <name type="scientific">Rubroshorea leprosula</name>
    <dbReference type="NCBI Taxonomy" id="152421"/>
    <lineage>
        <taxon>Eukaryota</taxon>
        <taxon>Viridiplantae</taxon>
        <taxon>Streptophyta</taxon>
        <taxon>Embryophyta</taxon>
        <taxon>Tracheophyta</taxon>
        <taxon>Spermatophyta</taxon>
        <taxon>Magnoliopsida</taxon>
        <taxon>eudicotyledons</taxon>
        <taxon>Gunneridae</taxon>
        <taxon>Pentapetalae</taxon>
        <taxon>rosids</taxon>
        <taxon>malvids</taxon>
        <taxon>Malvales</taxon>
        <taxon>Dipterocarpaceae</taxon>
        <taxon>Rubroshorea</taxon>
    </lineage>
</organism>
<comment type="caution">
    <text evidence="10">The sequence shown here is derived from an EMBL/GenBank/DDBJ whole genome shotgun (WGS) entry which is preliminary data.</text>
</comment>
<accession>A0AAV5HQJ6</accession>
<dbReference type="Pfam" id="PF00400">
    <property type="entry name" value="WD40"/>
    <property type="match status" value="4"/>
</dbReference>
<keyword evidence="11" id="KW-1185">Reference proteome</keyword>
<dbReference type="Gene3D" id="3.30.40.10">
    <property type="entry name" value="Zinc/RING finger domain, C3HC4 (zinc finger)"/>
    <property type="match status" value="1"/>
</dbReference>
<evidence type="ECO:0000256" key="3">
    <source>
        <dbReference type="ARBA" id="ARBA00022737"/>
    </source>
</evidence>
<dbReference type="InterPro" id="IPR020472">
    <property type="entry name" value="WD40_PAC1"/>
</dbReference>
<dbReference type="InterPro" id="IPR000719">
    <property type="entry name" value="Prot_kinase_dom"/>
</dbReference>
<dbReference type="SUPFAM" id="SSF57850">
    <property type="entry name" value="RING/U-box"/>
    <property type="match status" value="1"/>
</dbReference>
<keyword evidence="3" id="KW-0677">Repeat</keyword>
<keyword evidence="4 6" id="KW-0863">Zinc-finger</keyword>
<dbReference type="AlphaFoldDB" id="A0AAV5HQJ6"/>
<dbReference type="Gene3D" id="1.10.510.10">
    <property type="entry name" value="Transferase(Phosphotransferase) domain 1"/>
    <property type="match status" value="1"/>
</dbReference>